<keyword evidence="1" id="KW-0472">Membrane</keyword>
<evidence type="ECO:0000256" key="1">
    <source>
        <dbReference type="SAM" id="Phobius"/>
    </source>
</evidence>
<reference evidence="2 3" key="1">
    <citation type="journal article" date="2021" name="Sci. Rep.">
        <title>The distribution of antibiotic resistance genes in chicken gut microbiota commensals.</title>
        <authorList>
            <person name="Juricova H."/>
            <person name="Matiasovicova J."/>
            <person name="Kubasova T."/>
            <person name="Cejkova D."/>
            <person name="Rychlik I."/>
        </authorList>
    </citation>
    <scope>NUCLEOTIDE SEQUENCE [LARGE SCALE GENOMIC DNA]</scope>
    <source>
        <strain evidence="2 3">An829</strain>
    </source>
</reference>
<feature type="transmembrane region" description="Helical" evidence="1">
    <location>
        <begin position="25"/>
        <end position="53"/>
    </location>
</feature>
<comment type="caution">
    <text evidence="2">The sequence shown here is derived from an EMBL/GenBank/DDBJ whole genome shotgun (WGS) entry which is preliminary data.</text>
</comment>
<evidence type="ECO:0000313" key="3">
    <source>
        <dbReference type="Proteomes" id="UP000715095"/>
    </source>
</evidence>
<keyword evidence="3" id="KW-1185">Reference proteome</keyword>
<protein>
    <submittedName>
        <fullName evidence="2">Dihydroneopterin aldolase</fullName>
    </submittedName>
</protein>
<gene>
    <name evidence="2" type="ORF">H6A60_05950</name>
</gene>
<dbReference type="EMBL" id="JACJJC010000007">
    <property type="protein sequence ID" value="MBM6704028.1"/>
    <property type="molecule type" value="Genomic_DNA"/>
</dbReference>
<proteinExistence type="predicted"/>
<dbReference type="RefSeq" id="WP_205102494.1">
    <property type="nucleotide sequence ID" value="NZ_JACJJC010000007.1"/>
</dbReference>
<dbReference type="Proteomes" id="UP000715095">
    <property type="component" value="Unassembled WGS sequence"/>
</dbReference>
<evidence type="ECO:0000313" key="2">
    <source>
        <dbReference type="EMBL" id="MBM6704028.1"/>
    </source>
</evidence>
<organism evidence="2 3">
    <name type="scientific">Sutterella massiliensis</name>
    <dbReference type="NCBI Taxonomy" id="1816689"/>
    <lineage>
        <taxon>Bacteria</taxon>
        <taxon>Pseudomonadati</taxon>
        <taxon>Pseudomonadota</taxon>
        <taxon>Betaproteobacteria</taxon>
        <taxon>Burkholderiales</taxon>
        <taxon>Sutterellaceae</taxon>
        <taxon>Sutterella</taxon>
    </lineage>
</organism>
<accession>A0ABS2DRQ8</accession>
<sequence>MEFVEFTLLCIAVLLMMFKPEKERLAWWLTIGGWAVVVFMYIGHVSTALLGALNL</sequence>
<keyword evidence="1" id="KW-1133">Transmembrane helix</keyword>
<name>A0ABS2DRQ8_9BURK</name>
<keyword evidence="1" id="KW-0812">Transmembrane</keyword>